<evidence type="ECO:0000313" key="4">
    <source>
        <dbReference type="EMBL" id="CAK9080604.1"/>
    </source>
</evidence>
<dbReference type="InterPro" id="IPR036390">
    <property type="entry name" value="WH_DNA-bd_sf"/>
</dbReference>
<dbReference type="Gene3D" id="1.10.10.10">
    <property type="entry name" value="Winged helix-like DNA-binding domain superfamily/Winged helix DNA-binding domain"/>
    <property type="match status" value="1"/>
</dbReference>
<keyword evidence="3" id="KW-0687">Ribonucleoprotein</keyword>
<evidence type="ECO:0000256" key="3">
    <source>
        <dbReference type="ARBA" id="ARBA00023274"/>
    </source>
</evidence>
<dbReference type="InterPro" id="IPR036388">
    <property type="entry name" value="WH-like_DNA-bd_sf"/>
</dbReference>
<keyword evidence="2" id="KW-0689">Ribosomal protein</keyword>
<organism evidence="4 5">
    <name type="scientific">Durusdinium trenchii</name>
    <dbReference type="NCBI Taxonomy" id="1381693"/>
    <lineage>
        <taxon>Eukaryota</taxon>
        <taxon>Sar</taxon>
        <taxon>Alveolata</taxon>
        <taxon>Dinophyceae</taxon>
        <taxon>Suessiales</taxon>
        <taxon>Symbiodiniaceae</taxon>
        <taxon>Durusdinium</taxon>
    </lineage>
</organism>
<accession>A0ABP0Q0Q9</accession>
<protein>
    <submittedName>
        <fullName evidence="4">Uncharacterized protein</fullName>
    </submittedName>
</protein>
<dbReference type="SUPFAM" id="SSF46785">
    <property type="entry name" value="Winged helix' DNA-binding domain"/>
    <property type="match status" value="1"/>
</dbReference>
<sequence length="75" mass="8234">MVRKIYIRKGMGVGAFRKVYGSQQRRGTCTNVFVRGSGSGRNHDLGSCCKTLEVLLGTNTQNTYNSGYVIITSLI</sequence>
<comment type="caution">
    <text evidence="4">The sequence shown here is derived from an EMBL/GenBank/DDBJ whole genome shotgun (WGS) entry which is preliminary data.</text>
</comment>
<evidence type="ECO:0000256" key="2">
    <source>
        <dbReference type="ARBA" id="ARBA00022980"/>
    </source>
</evidence>
<evidence type="ECO:0000313" key="5">
    <source>
        <dbReference type="Proteomes" id="UP001642484"/>
    </source>
</evidence>
<name>A0ABP0Q0Q9_9DINO</name>
<dbReference type="EMBL" id="CAXAMN010023751">
    <property type="protein sequence ID" value="CAK9080604.1"/>
    <property type="molecule type" value="Genomic_DNA"/>
</dbReference>
<dbReference type="Pfam" id="PF01090">
    <property type="entry name" value="Ribosomal_S19e"/>
    <property type="match status" value="1"/>
</dbReference>
<dbReference type="Proteomes" id="UP001642484">
    <property type="component" value="Unassembled WGS sequence"/>
</dbReference>
<dbReference type="InterPro" id="IPR001266">
    <property type="entry name" value="Ribosomal_eS19"/>
</dbReference>
<evidence type="ECO:0000256" key="1">
    <source>
        <dbReference type="ARBA" id="ARBA00010014"/>
    </source>
</evidence>
<comment type="similarity">
    <text evidence="1">Belongs to the eukaryotic ribosomal protein eS19 family.</text>
</comment>
<gene>
    <name evidence="4" type="ORF">CCMP2556_LOCUS39554</name>
</gene>
<proteinExistence type="inferred from homology"/>
<keyword evidence="5" id="KW-1185">Reference proteome</keyword>
<reference evidence="4 5" key="1">
    <citation type="submission" date="2024-02" db="EMBL/GenBank/DDBJ databases">
        <authorList>
            <person name="Chen Y."/>
            <person name="Shah S."/>
            <person name="Dougan E. K."/>
            <person name="Thang M."/>
            <person name="Chan C."/>
        </authorList>
    </citation>
    <scope>NUCLEOTIDE SEQUENCE [LARGE SCALE GENOMIC DNA]</scope>
</reference>